<dbReference type="Proteomes" id="UP001302716">
    <property type="component" value="Chromosome"/>
</dbReference>
<dbReference type="NCBIfam" id="TIGR01761">
    <property type="entry name" value="thiaz-red"/>
    <property type="match status" value="1"/>
</dbReference>
<feature type="domain" description="Thiazolinyl imine reductase-like C-terminal" evidence="2">
    <location>
        <begin position="153"/>
        <end position="254"/>
    </location>
</feature>
<dbReference type="SUPFAM" id="SSF51735">
    <property type="entry name" value="NAD(P)-binding Rossmann-fold domains"/>
    <property type="match status" value="1"/>
</dbReference>
<dbReference type="Pfam" id="PF21390">
    <property type="entry name" value="Irp3-like_C"/>
    <property type="match status" value="1"/>
</dbReference>
<dbReference type="GO" id="GO:0000166">
    <property type="term" value="F:nucleotide binding"/>
    <property type="evidence" value="ECO:0007669"/>
    <property type="project" value="InterPro"/>
</dbReference>
<dbReference type="Pfam" id="PF01408">
    <property type="entry name" value="GFO_IDH_MocA"/>
    <property type="match status" value="1"/>
</dbReference>
<evidence type="ECO:0000259" key="2">
    <source>
        <dbReference type="Pfam" id="PF21390"/>
    </source>
</evidence>
<dbReference type="Gene3D" id="3.30.360.10">
    <property type="entry name" value="Dihydrodipicolinate Reductase, domain 2"/>
    <property type="match status" value="1"/>
</dbReference>
<name>A0AAU0B863_9XANT</name>
<dbReference type="InterPro" id="IPR010091">
    <property type="entry name" value="Thiazolinyl_imide_reductase"/>
</dbReference>
<proteinExistence type="predicted"/>
<evidence type="ECO:0000313" key="4">
    <source>
        <dbReference type="Proteomes" id="UP001302716"/>
    </source>
</evidence>
<sequence length="381" mass="41425">MTASSPTPRRVLIAGAKFGEMYLNAFLQDQPGLELAGLLATGSARAQQLAHAFGIPLYTAIEQLPDDIDIACVVVRSTVVGGTGTALAEAFLRRGMHVIQEHPMHPDDAARLQALAHAHGRAYWINSYYAHTPAGVCWIDRARRVRQLLDGEAAHFAQLTTSRQLLYSSLDLLLQACQVPGSAADVAVEATADQDRAFALLRLNLGQCQASLRLQTYLDPQDPDLHSLVMHQLTLGWPSGYLSLEASHGPVLWTAALYDPHHHDSDRSLYQRAHDQSQDPFARPATQVLHPAPPDWRHSLEIDGPTGVGRVLQLLRQHLDGAALPSAFGPDYQLALASLWQQVLRCAGPAHGRSLPAPRLLDLLDLSEPATPGHAEPIAAR</sequence>
<organism evidence="3 4">
    <name type="scientific">Xanthomonas hydrangeae</name>
    <dbReference type="NCBI Taxonomy" id="2775159"/>
    <lineage>
        <taxon>Bacteria</taxon>
        <taxon>Pseudomonadati</taxon>
        <taxon>Pseudomonadota</taxon>
        <taxon>Gammaproteobacteria</taxon>
        <taxon>Lysobacterales</taxon>
        <taxon>Lysobacteraceae</taxon>
        <taxon>Xanthomonas</taxon>
    </lineage>
</organism>
<evidence type="ECO:0000313" key="3">
    <source>
        <dbReference type="EMBL" id="WOB49260.1"/>
    </source>
</evidence>
<dbReference type="AlphaFoldDB" id="A0AAU0B863"/>
<dbReference type="PANTHER" id="PTHR43377">
    <property type="entry name" value="BILIVERDIN REDUCTASE A"/>
    <property type="match status" value="1"/>
</dbReference>
<gene>
    <name evidence="3" type="ORF">NYR97_18910</name>
</gene>
<accession>A0AAU0B863</accession>
<protein>
    <submittedName>
        <fullName evidence="3">Gfo/Idh/MocA family oxidoreductase</fullName>
    </submittedName>
</protein>
<evidence type="ECO:0000259" key="1">
    <source>
        <dbReference type="Pfam" id="PF01408"/>
    </source>
</evidence>
<dbReference type="EMBL" id="CP103836">
    <property type="protein sequence ID" value="WOB49260.1"/>
    <property type="molecule type" value="Genomic_DNA"/>
</dbReference>
<dbReference type="Gene3D" id="3.40.50.720">
    <property type="entry name" value="NAD(P)-binding Rossmann-like Domain"/>
    <property type="match status" value="2"/>
</dbReference>
<dbReference type="InterPro" id="IPR000683">
    <property type="entry name" value="Gfo/Idh/MocA-like_OxRdtase_N"/>
</dbReference>
<dbReference type="InterPro" id="IPR051450">
    <property type="entry name" value="Gfo/Idh/MocA_Oxidoreductases"/>
</dbReference>
<feature type="domain" description="Gfo/Idh/MocA-like oxidoreductase N-terminal" evidence="1">
    <location>
        <begin position="10"/>
        <end position="126"/>
    </location>
</feature>
<keyword evidence="4" id="KW-1185">Reference proteome</keyword>
<dbReference type="InterPro" id="IPR048655">
    <property type="entry name" value="Irp3-like_C"/>
</dbReference>
<dbReference type="RefSeq" id="WP_316695261.1">
    <property type="nucleotide sequence ID" value="NZ_CP103836.1"/>
</dbReference>
<dbReference type="PANTHER" id="PTHR43377:SF1">
    <property type="entry name" value="BILIVERDIN REDUCTASE A"/>
    <property type="match status" value="1"/>
</dbReference>
<dbReference type="PIRSF" id="PIRSF017494">
    <property type="entry name" value="Thiaz_red"/>
    <property type="match status" value="1"/>
</dbReference>
<reference evidence="3 4" key="1">
    <citation type="submission" date="2022-08" db="EMBL/GenBank/DDBJ databases">
        <title>Whole genome sequencing-based tracing of a 2022 introduction and outbreak of Xanthomonas hortorum pv. pelargonii.</title>
        <authorList>
            <person name="Iruegas-Bocardo F."/>
            <person name="Weisberg A.K."/>
            <person name="Riutta E.R."/>
            <person name="Kilday K."/>
            <person name="Bonkowski J.C."/>
            <person name="Creswell T."/>
            <person name="Daughtrey M.L."/>
            <person name="Rane K."/>
            <person name="Grunwald N.J."/>
            <person name="Chang J.H."/>
            <person name="Putnam M.L."/>
        </authorList>
    </citation>
    <scope>NUCLEOTIDE SEQUENCE [LARGE SCALE GENOMIC DNA]</scope>
    <source>
        <strain evidence="3 4">22-323</strain>
    </source>
</reference>
<dbReference type="InterPro" id="IPR036291">
    <property type="entry name" value="NAD(P)-bd_dom_sf"/>
</dbReference>